<name>A0A9P6BAY8_9AGAM</name>
<keyword evidence="3" id="KW-1185">Reference proteome</keyword>
<evidence type="ECO:0000313" key="3">
    <source>
        <dbReference type="Proteomes" id="UP000886523"/>
    </source>
</evidence>
<accession>A0A9P6BAY8</accession>
<dbReference type="Pfam" id="PF09637">
    <property type="entry name" value="Med18"/>
    <property type="match status" value="1"/>
</dbReference>
<sequence length="256" mass="28728">MQASYEVSLYGSFPHASLDHILQRCALRSSSSKTINWREILFEPIRNASANAPTASGQLMTDSTRRDQVCISCRRDVDPRSEVVWTFYAHSKRPEPSRNDTTVRQAAYMQIVAGDALSFASALGYRRVEEAHKHGYEFESGKLVIHIFKIDRVKNTCSIEAYLSLPVVFSSFQISPETKEIRRASQDEPWQIEVKTIPIRNVAATATPNSANQPDVSAPMPLKEQTDAVLEFKSIMKGHLDLGPLPLIIPPKESLR</sequence>
<gene>
    <name evidence="1" type="primary">MED18</name>
    <name evidence="2" type="ORF">BS47DRAFT_402861</name>
</gene>
<dbReference type="GO" id="GO:0016592">
    <property type="term" value="C:mediator complex"/>
    <property type="evidence" value="ECO:0007669"/>
    <property type="project" value="InterPro"/>
</dbReference>
<comment type="subunit">
    <text evidence="1">Component of the Mediator complex.</text>
</comment>
<keyword evidence="1" id="KW-0805">Transcription regulation</keyword>
<dbReference type="InterPro" id="IPR019095">
    <property type="entry name" value="Mediator_Med18"/>
</dbReference>
<dbReference type="GO" id="GO:0006357">
    <property type="term" value="P:regulation of transcription by RNA polymerase II"/>
    <property type="evidence" value="ECO:0007669"/>
    <property type="project" value="InterPro"/>
</dbReference>
<comment type="subcellular location">
    <subcellularLocation>
        <location evidence="1">Nucleus</location>
    </subcellularLocation>
</comment>
<dbReference type="Gene3D" id="2.40.320.10">
    <property type="entry name" value="Hypothetical Protein Pfu-838710-001"/>
    <property type="match status" value="1"/>
</dbReference>
<evidence type="ECO:0000256" key="1">
    <source>
        <dbReference type="RuleBase" id="RU364150"/>
    </source>
</evidence>
<reference evidence="2" key="1">
    <citation type="journal article" date="2020" name="Nat. Commun.">
        <title>Large-scale genome sequencing of mycorrhizal fungi provides insights into the early evolution of symbiotic traits.</title>
        <authorList>
            <person name="Miyauchi S."/>
            <person name="Kiss E."/>
            <person name="Kuo A."/>
            <person name="Drula E."/>
            <person name="Kohler A."/>
            <person name="Sanchez-Garcia M."/>
            <person name="Morin E."/>
            <person name="Andreopoulos B."/>
            <person name="Barry K.W."/>
            <person name="Bonito G."/>
            <person name="Buee M."/>
            <person name="Carver A."/>
            <person name="Chen C."/>
            <person name="Cichocki N."/>
            <person name="Clum A."/>
            <person name="Culley D."/>
            <person name="Crous P.W."/>
            <person name="Fauchery L."/>
            <person name="Girlanda M."/>
            <person name="Hayes R.D."/>
            <person name="Keri Z."/>
            <person name="LaButti K."/>
            <person name="Lipzen A."/>
            <person name="Lombard V."/>
            <person name="Magnuson J."/>
            <person name="Maillard F."/>
            <person name="Murat C."/>
            <person name="Nolan M."/>
            <person name="Ohm R.A."/>
            <person name="Pangilinan J."/>
            <person name="Pereira M.F."/>
            <person name="Perotto S."/>
            <person name="Peter M."/>
            <person name="Pfister S."/>
            <person name="Riley R."/>
            <person name="Sitrit Y."/>
            <person name="Stielow J.B."/>
            <person name="Szollosi G."/>
            <person name="Zifcakova L."/>
            <person name="Stursova M."/>
            <person name="Spatafora J.W."/>
            <person name="Tedersoo L."/>
            <person name="Vaario L.M."/>
            <person name="Yamada A."/>
            <person name="Yan M."/>
            <person name="Wang P."/>
            <person name="Xu J."/>
            <person name="Bruns T."/>
            <person name="Baldrian P."/>
            <person name="Vilgalys R."/>
            <person name="Dunand C."/>
            <person name="Henrissat B."/>
            <person name="Grigoriev I.V."/>
            <person name="Hibbett D."/>
            <person name="Nagy L.G."/>
            <person name="Martin F.M."/>
        </authorList>
    </citation>
    <scope>NUCLEOTIDE SEQUENCE</scope>
    <source>
        <strain evidence="2">UP504</strain>
    </source>
</reference>
<dbReference type="GO" id="GO:0003712">
    <property type="term" value="F:transcription coregulator activity"/>
    <property type="evidence" value="ECO:0007669"/>
    <property type="project" value="InterPro"/>
</dbReference>
<comment type="similarity">
    <text evidence="1">Belongs to the Mediator complex subunit 18 family.</text>
</comment>
<comment type="caution">
    <text evidence="2">The sequence shown here is derived from an EMBL/GenBank/DDBJ whole genome shotgun (WGS) entry which is preliminary data.</text>
</comment>
<protein>
    <recommendedName>
        <fullName evidence="1">Mediator of RNA polymerase II transcription subunit 18</fullName>
    </recommendedName>
    <alternativeName>
        <fullName evidence="1">Mediator complex subunit 18</fullName>
    </alternativeName>
</protein>
<proteinExistence type="inferred from homology"/>
<dbReference type="EMBL" id="MU128910">
    <property type="protein sequence ID" value="KAF9520760.1"/>
    <property type="molecule type" value="Genomic_DNA"/>
</dbReference>
<dbReference type="OrthoDB" id="10018982at2759"/>
<dbReference type="Proteomes" id="UP000886523">
    <property type="component" value="Unassembled WGS sequence"/>
</dbReference>
<keyword evidence="1" id="KW-0010">Activator</keyword>
<dbReference type="AlphaFoldDB" id="A0A9P6BAY8"/>
<organism evidence="2 3">
    <name type="scientific">Hydnum rufescens UP504</name>
    <dbReference type="NCBI Taxonomy" id="1448309"/>
    <lineage>
        <taxon>Eukaryota</taxon>
        <taxon>Fungi</taxon>
        <taxon>Dikarya</taxon>
        <taxon>Basidiomycota</taxon>
        <taxon>Agaricomycotina</taxon>
        <taxon>Agaricomycetes</taxon>
        <taxon>Cantharellales</taxon>
        <taxon>Hydnaceae</taxon>
        <taxon>Hydnum</taxon>
    </lineage>
</organism>
<evidence type="ECO:0000313" key="2">
    <source>
        <dbReference type="EMBL" id="KAF9520760.1"/>
    </source>
</evidence>
<keyword evidence="1" id="KW-0539">Nucleus</keyword>
<keyword evidence="1" id="KW-0804">Transcription</keyword>
<comment type="function">
    <text evidence="1">Component of the Mediator complex, a coactivator involved in the regulated transcription of nearly all RNA polymerase II-dependent genes. Mediator functions as a bridge to convey information from gene-specific regulatory proteins to the basal RNA polymerase II transcription machinery. Mediator is recruited to promoters by direct interactions with regulatory proteins and serves as a scaffold for the assembly of a functional preinitiation complex with RNA polymerase II and the general transcription factors.</text>
</comment>